<organism evidence="2 3">
    <name type="scientific">Argiope bruennichi</name>
    <name type="common">Wasp spider</name>
    <name type="synonym">Aranea bruennichi</name>
    <dbReference type="NCBI Taxonomy" id="94029"/>
    <lineage>
        <taxon>Eukaryota</taxon>
        <taxon>Metazoa</taxon>
        <taxon>Ecdysozoa</taxon>
        <taxon>Arthropoda</taxon>
        <taxon>Chelicerata</taxon>
        <taxon>Arachnida</taxon>
        <taxon>Araneae</taxon>
        <taxon>Araneomorphae</taxon>
        <taxon>Entelegynae</taxon>
        <taxon>Araneoidea</taxon>
        <taxon>Araneidae</taxon>
        <taxon>Argiope</taxon>
    </lineage>
</organism>
<keyword evidence="3" id="KW-1185">Reference proteome</keyword>
<reference evidence="2" key="1">
    <citation type="journal article" date="2020" name="bioRxiv">
        <title>Chromosome-level reference genome of the European wasp spider Argiope bruennichi: a resource for studies on range expansion and evolutionary adaptation.</title>
        <authorList>
            <person name="Sheffer M.M."/>
            <person name="Hoppe A."/>
            <person name="Krehenwinkel H."/>
            <person name="Uhl G."/>
            <person name="Kuss A.W."/>
            <person name="Jensen L."/>
            <person name="Jensen C."/>
            <person name="Gillespie R.G."/>
            <person name="Hoff K.J."/>
            <person name="Prost S."/>
        </authorList>
    </citation>
    <scope>NUCLEOTIDE SEQUENCE</scope>
</reference>
<reference evidence="2" key="2">
    <citation type="submission" date="2020-06" db="EMBL/GenBank/DDBJ databases">
        <authorList>
            <person name="Sheffer M."/>
        </authorList>
    </citation>
    <scope>NUCLEOTIDE SEQUENCE</scope>
</reference>
<dbReference type="EMBL" id="JABXBU010002227">
    <property type="protein sequence ID" value="KAF8774883.1"/>
    <property type="molecule type" value="Genomic_DNA"/>
</dbReference>
<dbReference type="Proteomes" id="UP000807504">
    <property type="component" value="Unassembled WGS sequence"/>
</dbReference>
<accession>A0A8T0ELE3</accession>
<protein>
    <submittedName>
        <fullName evidence="2">Uncharacterized protein</fullName>
    </submittedName>
</protein>
<keyword evidence="1" id="KW-0175">Coiled coil</keyword>
<evidence type="ECO:0000313" key="3">
    <source>
        <dbReference type="Proteomes" id="UP000807504"/>
    </source>
</evidence>
<dbReference type="AlphaFoldDB" id="A0A8T0ELE3"/>
<proteinExistence type="predicted"/>
<evidence type="ECO:0000256" key="1">
    <source>
        <dbReference type="SAM" id="Coils"/>
    </source>
</evidence>
<sequence>MMDSKEKMIQKVSRLPDITENFLISLIKNGFQQVIPVICKSPYLLSKLVDAGFETDPRAKDNSGKSAFFQALKTEDSHLVSLLYDHAANACLQTDASVRSPDPVIVENLLCLKDYLKLLEKDLESDEISEKSWCLLRDLCKFNEFQLEMCKNINNIRLTINYYDQIKEFDVIQRKEVILAILTTYQSYFDYTNGNSSMSINMDDNISRFKEFLKHKDYFDKLDFSSSLMLFDNLFLLKERLELPNNAYLDVESKFFLFLFLRKYLEQYENEKHFYFVSRWITFQERSSLQRQMSNFKEILDRTELSEDNIVATLPEAAVRTLINLPEIYGQFLIFRLQHYLNAATEVIVKDLKSILVIERCLQVLGECFKESDFNSVQKILILSLPSDFIRYLKQIRNLLAHLKLHELPYRNVLQQDTELFIGIKNDLTELKKLLQPIYSIHKYHLDSFLLLHSTKSVCKARRRSVSEVSEDQLKVILLSPEEFAENKLSLSSNSHQILWKRNFDDMQASLKAKIDDINNKGNILNKSVVSLYKYIVQNMISAVKDVLGNSKGDDVEKVIEETESHFWCLENILRYVTKDRKLAEHRRSLLLLFKERNFLYVNLKEKVRHFSNAGNLTNSITNGSLSEENATAEKCSSLEPKDMCDRSQQTVNPIETFVKFGIFFNVEPDTSTVFNENLSGYLPEDFECSENSQLKLEINKRKDKNSASETVCQGGILQETIRAKRIVEVESPQKETLPEENDVNFSQVFSVASDDDWLLPKVLNIDLYYPANGEAESPAEIKESERNRSESSKFNIFIDDISKILEEYEKLADTFFQKIPGRKNVDFHFKNIEKYCLTLKGWTFLNRKEKEFIVQSVPKQFRNISELKRKVKALLKRETNFTEEIEVELNKLNLKNKEIKEIAENIKLRLIDDAEQIVDSAHDYFLDLKSQMEAKQIDKREYVLLCEKLELPDDAKNILLKLVQKQNKKIPGSEFEFIRNRIKMLKNILIDEDSAIRQLWERATTPRRQMHVKEKIVQLYLKDAEIQASVETLLFDCMTILNSKELKKLWKKTTNLFNGINLRNVLAHGHPLLESLGRLLDPYDLPSELVEKMLKLISDECVIDCMQQILEQSGSDLSGFMQIMNDEDDEQFKNLREEISECDRWKDYAMLIPIRRGRHV</sequence>
<evidence type="ECO:0000313" key="2">
    <source>
        <dbReference type="EMBL" id="KAF8774883.1"/>
    </source>
</evidence>
<name>A0A8T0ELE3_ARGBR</name>
<feature type="coiled-coil region" evidence="1">
    <location>
        <begin position="865"/>
        <end position="910"/>
    </location>
</feature>
<comment type="caution">
    <text evidence="2">The sequence shown here is derived from an EMBL/GenBank/DDBJ whole genome shotgun (WGS) entry which is preliminary data.</text>
</comment>
<gene>
    <name evidence="2" type="ORF">HNY73_017388</name>
</gene>